<dbReference type="Gene3D" id="1.50.10.20">
    <property type="match status" value="1"/>
</dbReference>
<dbReference type="OrthoDB" id="246249at2"/>
<reference evidence="6 7" key="1">
    <citation type="submission" date="2019-02" db="EMBL/GenBank/DDBJ databases">
        <title>Deep-cultivation of Planctomycetes and their phenomic and genomic characterization uncovers novel biology.</title>
        <authorList>
            <person name="Wiegand S."/>
            <person name="Jogler M."/>
            <person name="Boedeker C."/>
            <person name="Pinto D."/>
            <person name="Vollmers J."/>
            <person name="Rivas-Marin E."/>
            <person name="Kohn T."/>
            <person name="Peeters S.H."/>
            <person name="Heuer A."/>
            <person name="Rast P."/>
            <person name="Oberbeckmann S."/>
            <person name="Bunk B."/>
            <person name="Jeske O."/>
            <person name="Meyerdierks A."/>
            <person name="Storesund J.E."/>
            <person name="Kallscheuer N."/>
            <person name="Luecker S."/>
            <person name="Lage O.M."/>
            <person name="Pohl T."/>
            <person name="Merkel B.J."/>
            <person name="Hornburger P."/>
            <person name="Mueller R.-W."/>
            <person name="Bruemmer F."/>
            <person name="Labrenz M."/>
            <person name="Spormann A.M."/>
            <person name="Op den Camp H."/>
            <person name="Overmann J."/>
            <person name="Amann R."/>
            <person name="Jetten M.S.M."/>
            <person name="Mascher T."/>
            <person name="Medema M.H."/>
            <person name="Devos D.P."/>
            <person name="Kaster A.-K."/>
            <person name="Ovreas L."/>
            <person name="Rohde M."/>
            <person name="Galperin M.Y."/>
            <person name="Jogler C."/>
        </authorList>
    </citation>
    <scope>NUCLEOTIDE SEQUENCE [LARGE SCALE GENOMIC DNA]</scope>
    <source>
        <strain evidence="6 7">Spb1</strain>
    </source>
</reference>
<evidence type="ECO:0000256" key="2">
    <source>
        <dbReference type="ARBA" id="ARBA00023004"/>
    </source>
</evidence>
<organism evidence="6 7">
    <name type="scientific">Planctopirus ephydatiae</name>
    <dbReference type="NCBI Taxonomy" id="2528019"/>
    <lineage>
        <taxon>Bacteria</taxon>
        <taxon>Pseudomonadati</taxon>
        <taxon>Planctomycetota</taxon>
        <taxon>Planctomycetia</taxon>
        <taxon>Planctomycetales</taxon>
        <taxon>Planctomycetaceae</taxon>
        <taxon>Planctopirus</taxon>
    </lineage>
</organism>
<dbReference type="PROSITE" id="PS51007">
    <property type="entry name" value="CYTC"/>
    <property type="match status" value="1"/>
</dbReference>
<evidence type="ECO:0000259" key="5">
    <source>
        <dbReference type="PROSITE" id="PS51007"/>
    </source>
</evidence>
<dbReference type="GO" id="GO:0020037">
    <property type="term" value="F:heme binding"/>
    <property type="evidence" value="ECO:0007669"/>
    <property type="project" value="InterPro"/>
</dbReference>
<evidence type="ECO:0000256" key="3">
    <source>
        <dbReference type="PROSITE-ProRule" id="PRU00433"/>
    </source>
</evidence>
<dbReference type="RefSeq" id="WP_145299888.1">
    <property type="nucleotide sequence ID" value="NZ_CP036299.1"/>
</dbReference>
<dbReference type="GO" id="GO:0009055">
    <property type="term" value="F:electron transfer activity"/>
    <property type="evidence" value="ECO:0007669"/>
    <property type="project" value="InterPro"/>
</dbReference>
<accession>A0A518GPC7</accession>
<evidence type="ECO:0000256" key="4">
    <source>
        <dbReference type="SAM" id="SignalP"/>
    </source>
</evidence>
<dbReference type="Proteomes" id="UP000315349">
    <property type="component" value="Chromosome"/>
</dbReference>
<feature type="signal peptide" evidence="4">
    <location>
        <begin position="1"/>
        <end position="21"/>
    </location>
</feature>
<dbReference type="CDD" id="cd00688">
    <property type="entry name" value="ISOPREN_C2_like"/>
    <property type="match status" value="1"/>
</dbReference>
<sequence length="396" mass="43581" precursor="true">MKPTLRIIALLLVGLSLVCPAAEPSKAVVRFQYRSGDIAIPAATANEPRVESFGADSLRLAARYLDEGALAWTRERSCMACHTTGVYLAERPALTQFFGPPLQEVRASFIAEVPVDPTAAEPHGFLVWRALGLAKWDEHVAETVSEPTDRALRHMLRRLPEDGLFDTVSKVEIPYTTTEFELTVQAARALAAAPGWLAGLTDPELAERVARLQAALAAHRPRNDYERVLQLQLATIMPELVPQATRDAAITMLRGKQHPDGGWSTRDLSAVENWGDQIRPDNIAMLLAEPDADHPTSDAYLTAFAIILLRENNVPATDPAIQRGLNWLKAEQRVSGRWWMKSLYRPTAHFSTYIATAHALRAFALCGDPALVPMTSLQSTEKTKPLIDTSKDGSPK</sequence>
<gene>
    <name evidence="6" type="ORF">Spb1_24010</name>
</gene>
<evidence type="ECO:0000313" key="7">
    <source>
        <dbReference type="Proteomes" id="UP000315349"/>
    </source>
</evidence>
<keyword evidence="2 3" id="KW-0408">Iron</keyword>
<feature type="chain" id="PRO_5022126621" description="Cytochrome c domain-containing protein" evidence="4">
    <location>
        <begin position="22"/>
        <end position="396"/>
    </location>
</feature>
<dbReference type="InterPro" id="IPR008930">
    <property type="entry name" value="Terpenoid_cyclase/PrenylTrfase"/>
</dbReference>
<name>A0A518GPC7_9PLAN</name>
<evidence type="ECO:0000313" key="6">
    <source>
        <dbReference type="EMBL" id="QDV30467.1"/>
    </source>
</evidence>
<keyword evidence="7" id="KW-1185">Reference proteome</keyword>
<keyword evidence="4" id="KW-0732">Signal</keyword>
<dbReference type="KEGG" id="peh:Spb1_24010"/>
<keyword evidence="3" id="KW-0349">Heme</keyword>
<dbReference type="InterPro" id="IPR009056">
    <property type="entry name" value="Cyt_c-like_dom"/>
</dbReference>
<dbReference type="AlphaFoldDB" id="A0A518GPC7"/>
<evidence type="ECO:0000256" key="1">
    <source>
        <dbReference type="ARBA" id="ARBA00022723"/>
    </source>
</evidence>
<dbReference type="GO" id="GO:0046872">
    <property type="term" value="F:metal ion binding"/>
    <property type="evidence" value="ECO:0007669"/>
    <property type="project" value="UniProtKB-KW"/>
</dbReference>
<keyword evidence="1 3" id="KW-0479">Metal-binding</keyword>
<proteinExistence type="predicted"/>
<protein>
    <recommendedName>
        <fullName evidence="5">Cytochrome c domain-containing protein</fullName>
    </recommendedName>
</protein>
<feature type="domain" description="Cytochrome c" evidence="5">
    <location>
        <begin position="63"/>
        <end position="216"/>
    </location>
</feature>
<dbReference type="SUPFAM" id="SSF48239">
    <property type="entry name" value="Terpenoid cyclases/Protein prenyltransferases"/>
    <property type="match status" value="1"/>
</dbReference>
<dbReference type="EMBL" id="CP036299">
    <property type="protein sequence ID" value="QDV30467.1"/>
    <property type="molecule type" value="Genomic_DNA"/>
</dbReference>